<dbReference type="SUPFAM" id="SSF51735">
    <property type="entry name" value="NAD(P)-binding Rossmann-fold domains"/>
    <property type="match status" value="1"/>
</dbReference>
<evidence type="ECO:0000259" key="3">
    <source>
        <dbReference type="SMART" id="SM00829"/>
    </source>
</evidence>
<accession>A0ABT6WTG1</accession>
<comment type="caution">
    <text evidence="4">The sequence shown here is derived from an EMBL/GenBank/DDBJ whole genome shotgun (WGS) entry which is preliminary data.</text>
</comment>
<evidence type="ECO:0000256" key="1">
    <source>
        <dbReference type="ARBA" id="ARBA00022857"/>
    </source>
</evidence>
<dbReference type="Pfam" id="PF13602">
    <property type="entry name" value="ADH_zinc_N_2"/>
    <property type="match status" value="1"/>
</dbReference>
<feature type="domain" description="Enoyl reductase (ER)" evidence="3">
    <location>
        <begin position="30"/>
        <end position="323"/>
    </location>
</feature>
<gene>
    <name evidence="4" type="ORF">QLQ12_30830</name>
</gene>
<dbReference type="Gene3D" id="3.40.50.720">
    <property type="entry name" value="NAD(P)-binding Rossmann-like Domain"/>
    <property type="match status" value="1"/>
</dbReference>
<evidence type="ECO:0000313" key="5">
    <source>
        <dbReference type="Proteomes" id="UP001241758"/>
    </source>
</evidence>
<keyword evidence="2 4" id="KW-0560">Oxidoreductase</keyword>
<dbReference type="InterPro" id="IPR011032">
    <property type="entry name" value="GroES-like_sf"/>
</dbReference>
<dbReference type="InterPro" id="IPR013154">
    <property type="entry name" value="ADH-like_N"/>
</dbReference>
<dbReference type="PANTHER" id="PTHR48106">
    <property type="entry name" value="QUINONE OXIDOREDUCTASE PIG3-RELATED"/>
    <property type="match status" value="1"/>
</dbReference>
<proteinExistence type="predicted"/>
<dbReference type="InterPro" id="IPR036291">
    <property type="entry name" value="NAD(P)-bd_dom_sf"/>
</dbReference>
<dbReference type="PANTHER" id="PTHR48106:SF7">
    <property type="entry name" value="DEHYDROGENASE, ZINC-CONTAINING, PUTATIVE (AFU_ORTHOLOGUE AFUA_5G10220)-RELATED"/>
    <property type="match status" value="1"/>
</dbReference>
<dbReference type="EMBL" id="JASCTH010000023">
    <property type="protein sequence ID" value="MDI6103018.1"/>
    <property type="molecule type" value="Genomic_DNA"/>
</dbReference>
<dbReference type="InterPro" id="IPR020843">
    <property type="entry name" value="ER"/>
</dbReference>
<dbReference type="Pfam" id="PF08240">
    <property type="entry name" value="ADH_N"/>
    <property type="match status" value="1"/>
</dbReference>
<protein>
    <submittedName>
        <fullName evidence="4">NADP-dependent oxidoreductase</fullName>
        <ecNumber evidence="4">1.-.-.-</ecNumber>
    </submittedName>
</protein>
<dbReference type="SUPFAM" id="SSF50129">
    <property type="entry name" value="GroES-like"/>
    <property type="match status" value="1"/>
</dbReference>
<dbReference type="Gene3D" id="3.90.180.10">
    <property type="entry name" value="Medium-chain alcohol dehydrogenases, catalytic domain"/>
    <property type="match status" value="1"/>
</dbReference>
<dbReference type="RefSeq" id="WP_282764023.1">
    <property type="nucleotide sequence ID" value="NZ_JASCTH010000023.1"/>
</dbReference>
<name>A0ABT6WTG1_9ACTN</name>
<sequence length="326" mass="33257">MRIAVEPGTTGPVTPEAQIMGQAWGFGRYGGPEVQEFFDRPDPVPGRGEVLIRVDVAGVNPLDYVVRSGLVPGVDGGRPFPRVLGMEAAGTVLALGEDVDGLEVGDAVFGFALTGGGTYAETTVLSAPNTARIPVGLSATVAATLPVAGTTAVDALDQLGLPAGATVLVNGVGGGVGLLVARLAVERELRVIGIGSTAKREPAEAIGVRFIDYTAGDVVAAARELVPDGFDGIVDLVGGTSLRTVAPLAKESHNLIAVGDMSVPEIGGRFVERRLDRENLERSARLALDGVLTPVITAVHPLSDAPAALATVENGHTSGKVVIKVG</sequence>
<evidence type="ECO:0000256" key="2">
    <source>
        <dbReference type="ARBA" id="ARBA00023002"/>
    </source>
</evidence>
<keyword evidence="5" id="KW-1185">Reference proteome</keyword>
<keyword evidence="1" id="KW-0521">NADP</keyword>
<dbReference type="GO" id="GO:0016491">
    <property type="term" value="F:oxidoreductase activity"/>
    <property type="evidence" value="ECO:0007669"/>
    <property type="project" value="UniProtKB-KW"/>
</dbReference>
<dbReference type="CDD" id="cd05289">
    <property type="entry name" value="MDR_like_2"/>
    <property type="match status" value="1"/>
</dbReference>
<dbReference type="EC" id="1.-.-.-" evidence="4"/>
<evidence type="ECO:0000313" key="4">
    <source>
        <dbReference type="EMBL" id="MDI6103018.1"/>
    </source>
</evidence>
<organism evidence="4 5">
    <name type="scientific">Actinoplanes sandaracinus</name>
    <dbReference type="NCBI Taxonomy" id="3045177"/>
    <lineage>
        <taxon>Bacteria</taxon>
        <taxon>Bacillati</taxon>
        <taxon>Actinomycetota</taxon>
        <taxon>Actinomycetes</taxon>
        <taxon>Micromonosporales</taxon>
        <taxon>Micromonosporaceae</taxon>
        <taxon>Actinoplanes</taxon>
    </lineage>
</organism>
<dbReference type="SMART" id="SM00829">
    <property type="entry name" value="PKS_ER"/>
    <property type="match status" value="1"/>
</dbReference>
<dbReference type="Proteomes" id="UP001241758">
    <property type="component" value="Unassembled WGS sequence"/>
</dbReference>
<reference evidence="4 5" key="1">
    <citation type="submission" date="2023-05" db="EMBL/GenBank/DDBJ databases">
        <title>Actinoplanes sp. NEAU-A12 genome sequencing.</title>
        <authorList>
            <person name="Wang Z.-S."/>
        </authorList>
    </citation>
    <scope>NUCLEOTIDE SEQUENCE [LARGE SCALE GENOMIC DNA]</scope>
    <source>
        <strain evidence="4 5">NEAU-A12</strain>
    </source>
</reference>